<reference evidence="2 3" key="1">
    <citation type="submission" date="2019-06" db="EMBL/GenBank/DDBJ databases">
        <title>Sequencing the genomes of 1000 actinobacteria strains.</title>
        <authorList>
            <person name="Klenk H.-P."/>
        </authorList>
    </citation>
    <scope>NUCLEOTIDE SEQUENCE [LARGE SCALE GENOMIC DNA]</scope>
    <source>
        <strain evidence="2 3">DSM 18082</strain>
    </source>
</reference>
<dbReference type="AlphaFoldDB" id="A0A542Z8Y4"/>
<dbReference type="Gene3D" id="3.40.630.30">
    <property type="match status" value="1"/>
</dbReference>
<accession>A0A542Z8Y4</accession>
<gene>
    <name evidence="2" type="ORF">FB474_3569</name>
</gene>
<dbReference type="InterPro" id="IPR051531">
    <property type="entry name" value="N-acetyltransferase"/>
</dbReference>
<dbReference type="InterPro" id="IPR016181">
    <property type="entry name" value="Acyl_CoA_acyltransferase"/>
</dbReference>
<dbReference type="InterPro" id="IPR000182">
    <property type="entry name" value="GNAT_dom"/>
</dbReference>
<dbReference type="EMBL" id="VFOQ01000002">
    <property type="protein sequence ID" value="TQL56808.1"/>
    <property type="molecule type" value="Genomic_DNA"/>
</dbReference>
<feature type="domain" description="N-acetyltransferase" evidence="1">
    <location>
        <begin position="34"/>
        <end position="208"/>
    </location>
</feature>
<protein>
    <submittedName>
        <fullName evidence="2">RimJ/RimL family protein N-acetyltransferase</fullName>
    </submittedName>
</protein>
<name>A0A542Z8Y4_9MICO</name>
<proteinExistence type="predicted"/>
<evidence type="ECO:0000313" key="2">
    <source>
        <dbReference type="EMBL" id="TQL56808.1"/>
    </source>
</evidence>
<dbReference type="SUPFAM" id="SSF55729">
    <property type="entry name" value="Acyl-CoA N-acyltransferases (Nat)"/>
    <property type="match status" value="1"/>
</dbReference>
<dbReference type="GO" id="GO:0016747">
    <property type="term" value="F:acyltransferase activity, transferring groups other than amino-acyl groups"/>
    <property type="evidence" value="ECO:0007669"/>
    <property type="project" value="InterPro"/>
</dbReference>
<dbReference type="RefSeq" id="WP_141790181.1">
    <property type="nucleotide sequence ID" value="NZ_BAAAKX010000008.1"/>
</dbReference>
<evidence type="ECO:0000313" key="3">
    <source>
        <dbReference type="Proteomes" id="UP000319514"/>
    </source>
</evidence>
<sequence>MACPATASAAAFLPVLTVEDLWPPFALSITCGPLSLRAMRDDDLPELVAAAADGIHGDDLRPFPRAWAGRPTTELGRDLASRYWRHRANFSSDEWGLPLVARFEGRIVGVQGAEAVRYPVLRTPDTFSWLTRSVQGRGLGTLMRQAICVFLFDELDAHAVTSGAYADNPASAAVSRKVGYVANGTRLELRDDAAAEHHKFILMRDRLVRPERPVVVEGGAALRRFVGVPRPDEG</sequence>
<organism evidence="2 3">
    <name type="scientific">Oryzihumus leptocrescens</name>
    <dbReference type="NCBI Taxonomy" id="297536"/>
    <lineage>
        <taxon>Bacteria</taxon>
        <taxon>Bacillati</taxon>
        <taxon>Actinomycetota</taxon>
        <taxon>Actinomycetes</taxon>
        <taxon>Micrococcales</taxon>
        <taxon>Intrasporangiaceae</taxon>
        <taxon>Oryzihumus</taxon>
    </lineage>
</organism>
<evidence type="ECO:0000259" key="1">
    <source>
        <dbReference type="PROSITE" id="PS51186"/>
    </source>
</evidence>
<dbReference type="Pfam" id="PF13302">
    <property type="entry name" value="Acetyltransf_3"/>
    <property type="match status" value="1"/>
</dbReference>
<dbReference type="OrthoDB" id="3466127at2"/>
<keyword evidence="3" id="KW-1185">Reference proteome</keyword>
<dbReference type="PROSITE" id="PS51186">
    <property type="entry name" value="GNAT"/>
    <property type="match status" value="1"/>
</dbReference>
<comment type="caution">
    <text evidence="2">The sequence shown here is derived from an EMBL/GenBank/DDBJ whole genome shotgun (WGS) entry which is preliminary data.</text>
</comment>
<keyword evidence="2" id="KW-0808">Transferase</keyword>
<dbReference type="Proteomes" id="UP000319514">
    <property type="component" value="Unassembled WGS sequence"/>
</dbReference>
<dbReference type="PANTHER" id="PTHR43792">
    <property type="entry name" value="GNAT FAMILY, PUTATIVE (AFU_ORTHOLOGUE AFUA_3G00765)-RELATED-RELATED"/>
    <property type="match status" value="1"/>
</dbReference>